<feature type="compositionally biased region" description="Pro residues" evidence="8">
    <location>
        <begin position="552"/>
        <end position="563"/>
    </location>
</feature>
<proteinExistence type="inferred from homology"/>
<evidence type="ECO:0000313" key="11">
    <source>
        <dbReference type="Proteomes" id="UP000007303"/>
    </source>
</evidence>
<protein>
    <submittedName>
        <fullName evidence="10">Activating transcription factor 7 interacting protein</fullName>
    </submittedName>
</protein>
<comment type="subcellular location">
    <subcellularLocation>
        <location evidence="1">Nucleus</location>
    </subcellularLocation>
</comment>
<dbReference type="PROSITE" id="PS50853">
    <property type="entry name" value="FN3"/>
    <property type="match status" value="1"/>
</dbReference>
<keyword evidence="4" id="KW-0805">Transcription regulation</keyword>
<organism evidence="10 11">
    <name type="scientific">Tetraodon nigroviridis</name>
    <name type="common">Spotted green pufferfish</name>
    <name type="synonym">Chelonodon nigroviridis</name>
    <dbReference type="NCBI Taxonomy" id="99883"/>
    <lineage>
        <taxon>Eukaryota</taxon>
        <taxon>Metazoa</taxon>
        <taxon>Chordata</taxon>
        <taxon>Craniata</taxon>
        <taxon>Vertebrata</taxon>
        <taxon>Euteleostomi</taxon>
        <taxon>Actinopterygii</taxon>
        <taxon>Neopterygii</taxon>
        <taxon>Teleostei</taxon>
        <taxon>Neoteleostei</taxon>
        <taxon>Acanthomorphata</taxon>
        <taxon>Eupercaria</taxon>
        <taxon>Tetraodontiformes</taxon>
        <taxon>Tetradontoidea</taxon>
        <taxon>Tetraodontidae</taxon>
        <taxon>Tetraodon</taxon>
    </lineage>
</organism>
<keyword evidence="11" id="KW-1185">Reference proteome</keyword>
<dbReference type="GO" id="GO:0005634">
    <property type="term" value="C:nucleus"/>
    <property type="evidence" value="ECO:0007669"/>
    <property type="project" value="UniProtKB-SubCell"/>
</dbReference>
<dbReference type="Pfam" id="PF16788">
    <property type="entry name" value="ATF7IP_BD"/>
    <property type="match status" value="1"/>
</dbReference>
<accession>H3CNX8</accession>
<name>H3CNX8_TETNG</name>
<dbReference type="GO" id="GO:0003712">
    <property type="term" value="F:transcription coregulator activity"/>
    <property type="evidence" value="ECO:0007669"/>
    <property type="project" value="TreeGrafter"/>
</dbReference>
<dbReference type="Proteomes" id="UP000007303">
    <property type="component" value="Unassembled WGS sequence"/>
</dbReference>
<feature type="compositionally biased region" description="Low complexity" evidence="8">
    <location>
        <begin position="425"/>
        <end position="454"/>
    </location>
</feature>
<dbReference type="SUPFAM" id="SSF49265">
    <property type="entry name" value="Fibronectin type III"/>
    <property type="match status" value="1"/>
</dbReference>
<dbReference type="InterPro" id="IPR003961">
    <property type="entry name" value="FN3_dom"/>
</dbReference>
<dbReference type="InterPro" id="IPR013783">
    <property type="entry name" value="Ig-like_fold"/>
</dbReference>
<dbReference type="Pfam" id="PF16794">
    <property type="entry name" value="fn3_4"/>
    <property type="match status" value="1"/>
</dbReference>
<evidence type="ECO:0000256" key="2">
    <source>
        <dbReference type="ARBA" id="ARBA00010344"/>
    </source>
</evidence>
<dbReference type="HOGENOM" id="CLU_404187_0_0_1"/>
<dbReference type="InterPro" id="IPR026085">
    <property type="entry name" value="ATF7-int"/>
</dbReference>
<reference evidence="11" key="1">
    <citation type="journal article" date="2004" name="Nature">
        <title>Genome duplication in the teleost fish Tetraodon nigroviridis reveals the early vertebrate proto-karyotype.</title>
        <authorList>
            <person name="Jaillon O."/>
            <person name="Aury J.-M."/>
            <person name="Brunet F."/>
            <person name="Petit J.-L."/>
            <person name="Stange-Thomann N."/>
            <person name="Mauceli E."/>
            <person name="Bouneau L."/>
            <person name="Fischer C."/>
            <person name="Ozouf-Costaz C."/>
            <person name="Bernot A."/>
            <person name="Nicaud S."/>
            <person name="Jaffe D."/>
            <person name="Fisher S."/>
            <person name="Lutfalla G."/>
            <person name="Dossat C."/>
            <person name="Segurens B."/>
            <person name="Dasilva C."/>
            <person name="Salanoubat M."/>
            <person name="Levy M."/>
            <person name="Boudet N."/>
            <person name="Castellano S."/>
            <person name="Anthouard V."/>
            <person name="Jubin C."/>
            <person name="Castelli V."/>
            <person name="Katinka M."/>
            <person name="Vacherie B."/>
            <person name="Biemont C."/>
            <person name="Skalli Z."/>
            <person name="Cattolico L."/>
            <person name="Poulain J."/>
            <person name="De Berardinis V."/>
            <person name="Cruaud C."/>
            <person name="Duprat S."/>
            <person name="Brottier P."/>
            <person name="Coutanceau J.-P."/>
            <person name="Gouzy J."/>
            <person name="Parra G."/>
            <person name="Lardier G."/>
            <person name="Chapple C."/>
            <person name="McKernan K.J."/>
            <person name="McEwan P."/>
            <person name="Bosak S."/>
            <person name="Kellis M."/>
            <person name="Volff J.-N."/>
            <person name="Guigo R."/>
            <person name="Zody M.C."/>
            <person name="Mesirov J."/>
            <person name="Lindblad-Toh K."/>
            <person name="Birren B."/>
            <person name="Nusbaum C."/>
            <person name="Kahn D."/>
            <person name="Robinson-Rechavi M."/>
            <person name="Laudet V."/>
            <person name="Schachter V."/>
            <person name="Quetier F."/>
            <person name="Saurin W."/>
            <person name="Scarpelli C."/>
            <person name="Wincker P."/>
            <person name="Lander E.S."/>
            <person name="Weissenbach J."/>
            <person name="Roest Crollius H."/>
        </authorList>
    </citation>
    <scope>NUCLEOTIDE SEQUENCE [LARGE SCALE GENOMIC DNA]</scope>
</reference>
<evidence type="ECO:0000259" key="9">
    <source>
        <dbReference type="PROSITE" id="PS50853"/>
    </source>
</evidence>
<evidence type="ECO:0000256" key="4">
    <source>
        <dbReference type="ARBA" id="ARBA00023015"/>
    </source>
</evidence>
<evidence type="ECO:0000256" key="8">
    <source>
        <dbReference type="SAM" id="MobiDB-lite"/>
    </source>
</evidence>
<feature type="compositionally biased region" description="Polar residues" evidence="8">
    <location>
        <begin position="455"/>
        <end position="467"/>
    </location>
</feature>
<comment type="similarity">
    <text evidence="2">Belongs to the MCAF family.</text>
</comment>
<dbReference type="Gene3D" id="2.60.40.10">
    <property type="entry name" value="Immunoglobulins"/>
    <property type="match status" value="1"/>
</dbReference>
<keyword evidence="6" id="KW-0804">Transcription</keyword>
<reference evidence="10" key="3">
    <citation type="submission" date="2025-09" db="UniProtKB">
        <authorList>
            <consortium name="Ensembl"/>
        </authorList>
    </citation>
    <scope>IDENTIFICATION</scope>
</reference>
<dbReference type="GO" id="GO:0006355">
    <property type="term" value="P:regulation of DNA-templated transcription"/>
    <property type="evidence" value="ECO:0007669"/>
    <property type="project" value="TreeGrafter"/>
</dbReference>
<evidence type="ECO:0000256" key="1">
    <source>
        <dbReference type="ARBA" id="ARBA00004123"/>
    </source>
</evidence>
<dbReference type="GeneTree" id="ENSGT00530000063707"/>
<reference evidence="10" key="2">
    <citation type="submission" date="2025-08" db="UniProtKB">
        <authorList>
            <consortium name="Ensembl"/>
        </authorList>
    </citation>
    <scope>IDENTIFICATION</scope>
</reference>
<dbReference type="InterPro" id="IPR056565">
    <property type="entry name" value="Fn3_ATF7IP"/>
</dbReference>
<dbReference type="AlphaFoldDB" id="H3CNX8"/>
<evidence type="ECO:0000313" key="10">
    <source>
        <dbReference type="Ensembl" id="ENSTNIP00000009961.1"/>
    </source>
</evidence>
<feature type="region of interest" description="Disordered" evidence="8">
    <location>
        <begin position="510"/>
        <end position="579"/>
    </location>
</feature>
<feature type="region of interest" description="Disordered" evidence="8">
    <location>
        <begin position="425"/>
        <end position="472"/>
    </location>
</feature>
<dbReference type="InterPro" id="IPR036116">
    <property type="entry name" value="FN3_sf"/>
</dbReference>
<dbReference type="PANTHER" id="PTHR23210">
    <property type="entry name" value="ACTIVATING TRANSCRIPTION FACTOR 7 INTERACTING PROTEIN"/>
    <property type="match status" value="1"/>
</dbReference>
<dbReference type="InterPro" id="IPR031870">
    <property type="entry name" value="ATF7IP_BD"/>
</dbReference>
<keyword evidence="3" id="KW-0678">Repressor</keyword>
<dbReference type="CDD" id="cd00063">
    <property type="entry name" value="FN3"/>
    <property type="match status" value="1"/>
</dbReference>
<feature type="domain" description="Fibronectin type-III" evidence="9">
    <location>
        <begin position="572"/>
        <end position="681"/>
    </location>
</feature>
<dbReference type="GO" id="GO:0005667">
    <property type="term" value="C:transcription regulator complex"/>
    <property type="evidence" value="ECO:0007669"/>
    <property type="project" value="TreeGrafter"/>
</dbReference>
<dbReference type="PANTHER" id="PTHR23210:SF26">
    <property type="entry name" value="ACTIVATING TRANSCRIPTION FACTOR 7-INTERACTING PROTEIN 1"/>
    <property type="match status" value="1"/>
</dbReference>
<evidence type="ECO:0000256" key="7">
    <source>
        <dbReference type="ARBA" id="ARBA00023242"/>
    </source>
</evidence>
<dbReference type="Ensembl" id="ENSTNIT00000010140.1">
    <property type="protein sequence ID" value="ENSTNIP00000009961.1"/>
    <property type="gene ID" value="ENSTNIG00000007160.1"/>
</dbReference>
<keyword evidence="7" id="KW-0539">Nucleus</keyword>
<feature type="compositionally biased region" description="Polar residues" evidence="8">
    <location>
        <begin position="531"/>
        <end position="546"/>
    </location>
</feature>
<evidence type="ECO:0000256" key="6">
    <source>
        <dbReference type="ARBA" id="ARBA00023163"/>
    </source>
</evidence>
<evidence type="ECO:0000256" key="3">
    <source>
        <dbReference type="ARBA" id="ARBA00022491"/>
    </source>
</evidence>
<evidence type="ECO:0000256" key="5">
    <source>
        <dbReference type="ARBA" id="ARBA00023159"/>
    </source>
</evidence>
<sequence>IAKRELKRPKMQNHELEAKLELKITAKAGAHPKLEKVVQQLVEQHLRALQLNIFDQHFKELKDRIDKIDCAAKHQTAVNTLQSKITRLAKKFGEANQELENKKKHFSNPIVILSGSTFINSNANNNFFLNRPVRTSLEVKQPAVTVSSSSPPENATLYNSQSLLHIVRDSDMVSLQHVRRSKPNDGAVYGTPLLKLPNPSVLILSSQVPSAAPAPALLSVPASNPAPAPVLATVPATAAVPALAPVSTPAPPPAPAPVPVPTSTAMVIQAPVLQLITSTSNAASPLPTALTSQNPTGTLLLKTTPGSNMMATGQPLLIQLPLSVANGQTGTLVNIPVSSFSAASSLNKAKTTSSTTAFLIKPASAVPSAPVSAPVTTTVPALQGSTSQMSVARAVFQGGNGGICTPSAGISVSTARTPAQPVSVAGAMSSVSSPATSGPAATGSTAPGPPQGTSLTSKTGSILSKVSTPAARPKEKKSIQAYYCILSDSPPAPPTGKNVLMQSTSIQVKHPPDSVFKKSSLPPSAFEQDSPLISRTNVATPPSTRGLSVTLPPLPSAPAPQRPSPEAEKTSPPQQPQLKLVSSPTGIVLSWCVAETDQTCAPVDSYHLYAFHQDNSNNNAAQQHWKKIGVLKALPLPMACTLTQFQSGSTYYFAVRAKDVHGRFGPFCKPQCTNVISSSPS</sequence>
<keyword evidence="5" id="KW-0010">Activator</keyword>